<dbReference type="Proteomes" id="UP000799770">
    <property type="component" value="Unassembled WGS sequence"/>
</dbReference>
<feature type="compositionally biased region" description="Acidic residues" evidence="1">
    <location>
        <begin position="267"/>
        <end position="285"/>
    </location>
</feature>
<accession>A0A6A5ZSI9</accession>
<protein>
    <recommendedName>
        <fullName evidence="4">F-box domain-containing protein</fullName>
    </recommendedName>
</protein>
<dbReference type="AlphaFoldDB" id="A0A6A5ZSI9"/>
<organism evidence="2 3">
    <name type="scientific">Lophiotrema nucula</name>
    <dbReference type="NCBI Taxonomy" id="690887"/>
    <lineage>
        <taxon>Eukaryota</taxon>
        <taxon>Fungi</taxon>
        <taxon>Dikarya</taxon>
        <taxon>Ascomycota</taxon>
        <taxon>Pezizomycotina</taxon>
        <taxon>Dothideomycetes</taxon>
        <taxon>Pleosporomycetidae</taxon>
        <taxon>Pleosporales</taxon>
        <taxon>Lophiotremataceae</taxon>
        <taxon>Lophiotrema</taxon>
    </lineage>
</organism>
<proteinExistence type="predicted"/>
<evidence type="ECO:0000313" key="2">
    <source>
        <dbReference type="EMBL" id="KAF2121211.1"/>
    </source>
</evidence>
<evidence type="ECO:0008006" key="4">
    <source>
        <dbReference type="Google" id="ProtNLM"/>
    </source>
</evidence>
<name>A0A6A5ZSI9_9PLEO</name>
<reference evidence="2" key="1">
    <citation type="journal article" date="2020" name="Stud. Mycol.">
        <title>101 Dothideomycetes genomes: a test case for predicting lifestyles and emergence of pathogens.</title>
        <authorList>
            <person name="Haridas S."/>
            <person name="Albert R."/>
            <person name="Binder M."/>
            <person name="Bloem J."/>
            <person name="Labutti K."/>
            <person name="Salamov A."/>
            <person name="Andreopoulos B."/>
            <person name="Baker S."/>
            <person name="Barry K."/>
            <person name="Bills G."/>
            <person name="Bluhm B."/>
            <person name="Cannon C."/>
            <person name="Castanera R."/>
            <person name="Culley D."/>
            <person name="Daum C."/>
            <person name="Ezra D."/>
            <person name="Gonzalez J."/>
            <person name="Henrissat B."/>
            <person name="Kuo A."/>
            <person name="Liang C."/>
            <person name="Lipzen A."/>
            <person name="Lutzoni F."/>
            <person name="Magnuson J."/>
            <person name="Mondo S."/>
            <person name="Nolan M."/>
            <person name="Ohm R."/>
            <person name="Pangilinan J."/>
            <person name="Park H.-J."/>
            <person name="Ramirez L."/>
            <person name="Alfaro M."/>
            <person name="Sun H."/>
            <person name="Tritt A."/>
            <person name="Yoshinaga Y."/>
            <person name="Zwiers L.-H."/>
            <person name="Turgeon B."/>
            <person name="Goodwin S."/>
            <person name="Spatafora J."/>
            <person name="Crous P."/>
            <person name="Grigoriev I."/>
        </authorList>
    </citation>
    <scope>NUCLEOTIDE SEQUENCE</scope>
    <source>
        <strain evidence="2">CBS 627.86</strain>
    </source>
</reference>
<gene>
    <name evidence="2" type="ORF">BDV96DRAFT_640607</name>
</gene>
<feature type="region of interest" description="Disordered" evidence="1">
    <location>
        <begin position="252"/>
        <end position="285"/>
    </location>
</feature>
<evidence type="ECO:0000256" key="1">
    <source>
        <dbReference type="SAM" id="MobiDB-lite"/>
    </source>
</evidence>
<dbReference type="EMBL" id="ML977312">
    <property type="protein sequence ID" value="KAF2121211.1"/>
    <property type="molecule type" value="Genomic_DNA"/>
</dbReference>
<sequence>MPNLTDLPAELLLEVVQYIDSDPDNEQRLRTLNALCLISAELYETSIMALYRKPLLASHIRSLDLSVLCKGNTDYQPSPLVKQDEELFAATAKALRHDQKLGKDKGRRKNWISWLASWFIPASFDGRDYPWDLLLLSLVWNLTELNMIYWDKAQSIDDNWSTGIIQSLPYQLQTLTVRKSVVEPSQHDQFDLYLRALVGAKTDGRLPHLTRFILELYPWPRKYAYLDDVERVGIEVQVSVVTANYKYFEVVEEDESEDDYGSTGGGEFEEKEDDESEEVEEDGQV</sequence>
<evidence type="ECO:0000313" key="3">
    <source>
        <dbReference type="Proteomes" id="UP000799770"/>
    </source>
</evidence>
<keyword evidence="3" id="KW-1185">Reference proteome</keyword>